<keyword evidence="3" id="KW-1185">Reference proteome</keyword>
<gene>
    <name evidence="2" type="ORF">Pan161_23820</name>
</gene>
<sequence length="2219" mass="249183">MNGNQLISCFRNALVYGIGICITWLCCLIQPITAAAADNSVWELSPTLRIEETSVSGSDTSNWPEGNWFPVPLKKYQDLKKKALLKQNSPPNSWIQEATYTATLKGDQLIDGELNYVMHCSRNEPGFIDLSQLNLAVHQLKWGSQDAVWGLAPDQKTLLLVDHFGEALTGQWSLKGRQLPQRTEFTFQLPETVVSRVQLKLPRRMLLTTSVGYVTGPRQIKDSKLDLWEVELGGQSQFQAIIHQADKLKNTPTQILYHQFAQAGIREDGLRLREDFQIEVLNTPVQKLVFSAPAEYDIYSVTLGNDLALPFEIVKSKEKTLMTVDLIDPLIGIGRPLSVRALASPSLDSAIVIPRLKLQQAHFLGGTIHLDITSPLETHAISLTDLRQTGVLIQEEQGEAYDFKQYAPDAKLVYRLALPELNLSARVHSLIQVEEKVWKLTSRIHWSSAAGSTYRLESMIPSGWEITQVSSPAETHSAAILWDVEQSDKQQKLSIRLPVAVSPEAPYTLEIQARRLVPVSNRQIELSGIRPLGCSSVDRILELSAPNQLALQFDPDKEVEDLTASELPKNWHFPAVMQESSRFFHLSPYSGARWGSLKLSSLEQTFQVNASTYLALNDDLIQENYILNCVPPARGIQRVMVYLSEEGDPLEWTLPSDSSLQAKLKIKKLPVSEHQKWYLPNLGELWELSFPAPVFKELEIRGERSRPFLKTVRASLVYAPQAQPFQGNVRVLNSNELNLRMKTEGLLLPPDIEDRSGFPRNQRNYEWEYQQPLGALTITRSSEMPENSLDQGTATVSIHSQFGHGDGEPDVHEAAILLDLSKTFDDKFLFRFPKKVKLISTTVNGRRITPVEAEKQYLIPLFDQLDSYQITIQYQTSSRSDFLTTTRQIPFPQISQRVLETDWNFVLPTGTQLMEGPLNMVLQQSLPEESLTRRFLGILGKPNHAQGNNRSEWDAIVLFPVKSGVLEIANVGNVRLFSWIVLLSTVTVGLVLRIWNVKQRDKLCIMGILISVILSWVFPFAWAEISGSCLAGILIVLLIPRRFLRQEVQRQIEDESTKAYQHSLSSISLTARLLLAGILGITATGYAQTSPSINLSADINQPTVVQTEYVLLPDSARTDSESFVYMTPDLLQTLEEFVAGPEQPDYLLTSAEYAGEIRDNQLLTVKADFRVKIPVVRTSSTIRLPINGGNLSGPDSCRVDGKVVPVLLAADGQSILVNVSNQLRETSPVSADQNDPVEAQKPVFDYSYQDHRIELVLHPAVKLSAGSGQFELSIPSLATNYFSFDFHDAVQLVELSESTGSSRYQLSGQKRFSTYLKENSQLKVKWFTGQSSEVSPLNLEATILINAEVSSSMTRLDAQVKYNVLNGKVDYLSWKLPAGMIVRSVKSPGISVIPALHPTAEHKYEDLLLELSESKSGEFIINAIFEFPSGDSLKEITIPPIYFGSEKVDSQNATIKIISQQMGVRTGPEFEVEQSGMLPEGVTSISAKTPGRQPEDNILKSASLLFQMNQPATISLILKSKNPDRSARISQSLVINQKSIDWTFSAELRISQAPAFRHILTVPAALRIESLSVKEEDVERLAHWHRAGNQITLFLKNKTSGLQDLTLKGWLPVRSMGNLKIPGIQIEQTKIEDSQLTLYQKPQIEIKLTSPDYRRMQDDAGQPVSVEHLTAVGRFQAIDSKSDLIELSIKPHNMLITADSLTMVDTLEDQRIEVTQTLRFSVPDQEKQITLVIPKEYAENYSIDGMPFEMAGQSPDGSLLVHLQPPDSRTKEKSISVRATLLKPAHELMIAPVTLENSKLQKHYLLLSSQLEFQLSDKKKRKTIQPDKVPDWVQARCDISPDFSKEHVYLTGNRPWKMISTLSDTDAASEEFIPFMESEIILSNPEVIHGLTQIKLFNQTSRSLEMSWPAKTKLMAVLINGENDNTIEQKDGTLAIPLNGGPQFYELTLFWESYQIEHEYFLEKAWLQVPQPVNFPLTHNLIQIISSNQHRTFLSQEVTAFSYFADQLEAELKIAEVELELADQSNVSQPVWQAILKSLKQLELIVADPNLNRQGISETLNRFAALKDRVFVFKQYVRSDDKAILPNPSFFAQFHQKLKPVAQQKVHYFSRTGSFDPEEEALSAWIIPDLYLKLLLAVVSLLVLLPLLGKIVQPRSAEWLNTHPAFTLLSLGLIWILFFSPEMVGLIIIAISVVMAVRQKQEMSIIEQQPVMNSSASQE</sequence>
<keyword evidence="1" id="KW-1133">Transmembrane helix</keyword>
<dbReference type="EMBL" id="CP036343">
    <property type="protein sequence ID" value="QDT90729.1"/>
    <property type="molecule type" value="Genomic_DNA"/>
</dbReference>
<evidence type="ECO:0000313" key="3">
    <source>
        <dbReference type="Proteomes" id="UP000316855"/>
    </source>
</evidence>
<organism evidence="2 3">
    <name type="scientific">Gimesia algae</name>
    <dbReference type="NCBI Taxonomy" id="2527971"/>
    <lineage>
        <taxon>Bacteria</taxon>
        <taxon>Pseudomonadati</taxon>
        <taxon>Planctomycetota</taxon>
        <taxon>Planctomycetia</taxon>
        <taxon>Planctomycetales</taxon>
        <taxon>Planctomycetaceae</taxon>
        <taxon>Gimesia</taxon>
    </lineage>
</organism>
<accession>A0A517VCJ4</accession>
<dbReference type="Proteomes" id="UP000316855">
    <property type="component" value="Chromosome"/>
</dbReference>
<feature type="transmembrane region" description="Helical" evidence="1">
    <location>
        <begin position="1003"/>
        <end position="1019"/>
    </location>
</feature>
<feature type="transmembrane region" description="Helical" evidence="1">
    <location>
        <begin position="2172"/>
        <end position="2197"/>
    </location>
</feature>
<name>A0A517VCJ4_9PLAN</name>
<evidence type="ECO:0000256" key="1">
    <source>
        <dbReference type="SAM" id="Phobius"/>
    </source>
</evidence>
<proteinExistence type="predicted"/>
<reference evidence="2 3" key="1">
    <citation type="submission" date="2019-02" db="EMBL/GenBank/DDBJ databases">
        <title>Deep-cultivation of Planctomycetes and their phenomic and genomic characterization uncovers novel biology.</title>
        <authorList>
            <person name="Wiegand S."/>
            <person name="Jogler M."/>
            <person name="Boedeker C."/>
            <person name="Pinto D."/>
            <person name="Vollmers J."/>
            <person name="Rivas-Marin E."/>
            <person name="Kohn T."/>
            <person name="Peeters S.H."/>
            <person name="Heuer A."/>
            <person name="Rast P."/>
            <person name="Oberbeckmann S."/>
            <person name="Bunk B."/>
            <person name="Jeske O."/>
            <person name="Meyerdierks A."/>
            <person name="Storesund J.E."/>
            <person name="Kallscheuer N."/>
            <person name="Luecker S."/>
            <person name="Lage O.M."/>
            <person name="Pohl T."/>
            <person name="Merkel B.J."/>
            <person name="Hornburger P."/>
            <person name="Mueller R.-W."/>
            <person name="Bruemmer F."/>
            <person name="Labrenz M."/>
            <person name="Spormann A.M."/>
            <person name="Op den Camp H."/>
            <person name="Overmann J."/>
            <person name="Amann R."/>
            <person name="Jetten M.S.M."/>
            <person name="Mascher T."/>
            <person name="Medema M.H."/>
            <person name="Devos D.P."/>
            <person name="Kaster A.-K."/>
            <person name="Ovreas L."/>
            <person name="Rohde M."/>
            <person name="Galperin M.Y."/>
            <person name="Jogler C."/>
        </authorList>
    </citation>
    <scope>NUCLEOTIDE SEQUENCE [LARGE SCALE GENOMIC DNA]</scope>
    <source>
        <strain evidence="2 3">Pan161</strain>
    </source>
</reference>
<dbReference type="OrthoDB" id="207104at2"/>
<keyword evidence="1" id="KW-0472">Membrane</keyword>
<keyword evidence="1" id="KW-0812">Transmembrane</keyword>
<dbReference type="RefSeq" id="WP_145226902.1">
    <property type="nucleotide sequence ID" value="NZ_CP036343.1"/>
</dbReference>
<dbReference type="KEGG" id="gax:Pan161_23820"/>
<feature type="transmembrane region" description="Helical" evidence="1">
    <location>
        <begin position="976"/>
        <end position="996"/>
    </location>
</feature>
<protein>
    <submittedName>
        <fullName evidence="2">Uncharacterized protein</fullName>
    </submittedName>
</protein>
<evidence type="ECO:0000313" key="2">
    <source>
        <dbReference type="EMBL" id="QDT90729.1"/>
    </source>
</evidence>